<sequence>MLAASARNRPGLAEGAICSTDVTRGSRPLDMGQGSALMPAVTIPWMKRESIDDLMDWNHLRQESAGSIGPAILYLS</sequence>
<reference evidence="1 2" key="1">
    <citation type="submission" date="2023-03" db="EMBL/GenBank/DDBJ databases">
        <authorList>
            <person name="Kaur S."/>
            <person name="Espinosa-Saiz D."/>
            <person name="Velazquez E."/>
            <person name="Menendez E."/>
            <person name="diCenzo G.C."/>
        </authorList>
    </citation>
    <scope>NUCLEOTIDE SEQUENCE [LARGE SCALE GENOMIC DNA]</scope>
    <source>
        <strain evidence="1 2">LMG 24692</strain>
    </source>
</reference>
<protein>
    <submittedName>
        <fullName evidence="1">Uncharacterized protein</fullName>
    </submittedName>
</protein>
<dbReference type="RefSeq" id="WP_280661729.1">
    <property type="nucleotide sequence ID" value="NZ_CP120374.1"/>
</dbReference>
<keyword evidence="2" id="KW-1185">Reference proteome</keyword>
<gene>
    <name evidence="1" type="ORF">PZN02_005073</name>
</gene>
<name>A0ABY8DLG8_9HYPH</name>
<dbReference type="Proteomes" id="UP001229355">
    <property type="component" value="Chromosome 2"/>
</dbReference>
<organism evidence="1 2">
    <name type="scientific">Sinorhizobium garamanticum</name>
    <dbReference type="NCBI Taxonomy" id="680247"/>
    <lineage>
        <taxon>Bacteria</taxon>
        <taxon>Pseudomonadati</taxon>
        <taxon>Pseudomonadota</taxon>
        <taxon>Alphaproteobacteria</taxon>
        <taxon>Hyphomicrobiales</taxon>
        <taxon>Rhizobiaceae</taxon>
        <taxon>Sinorhizobium/Ensifer group</taxon>
        <taxon>Sinorhizobium</taxon>
    </lineage>
</organism>
<evidence type="ECO:0000313" key="1">
    <source>
        <dbReference type="EMBL" id="WEX89758.1"/>
    </source>
</evidence>
<accession>A0ABY8DLG8</accession>
<proteinExistence type="predicted"/>
<evidence type="ECO:0000313" key="2">
    <source>
        <dbReference type="Proteomes" id="UP001229355"/>
    </source>
</evidence>
<dbReference type="EMBL" id="CP120374">
    <property type="protein sequence ID" value="WEX89758.1"/>
    <property type="molecule type" value="Genomic_DNA"/>
</dbReference>